<proteinExistence type="predicted"/>
<comment type="caution">
    <text evidence="2">The sequence shown here is derived from an EMBL/GenBank/DDBJ whole genome shotgun (WGS) entry which is preliminary data.</text>
</comment>
<keyword evidence="3" id="KW-1185">Reference proteome</keyword>
<feature type="transmembrane region" description="Helical" evidence="1">
    <location>
        <begin position="139"/>
        <end position="158"/>
    </location>
</feature>
<sequence length="159" mass="18005">MTAPPPDRAQPWRQPPHRPPLPVPISLGMMPIDLRLSEGAAINCSFYLLNPVLATSLISIELNGYELVPARWGRIEIPVRPGTYHFRVFIRNGQQIKHLAEVTADVVPGQLLELDYVFPRFGKPFLSVSATAEENKRMLWLMLGSVLVLWVLLLVWVFI</sequence>
<dbReference type="EMBL" id="JBHLWV010000016">
    <property type="protein sequence ID" value="MFC0314809.1"/>
    <property type="molecule type" value="Genomic_DNA"/>
</dbReference>
<keyword evidence="1" id="KW-1133">Transmembrane helix</keyword>
<evidence type="ECO:0000313" key="3">
    <source>
        <dbReference type="Proteomes" id="UP001589783"/>
    </source>
</evidence>
<gene>
    <name evidence="2" type="ORF">ACFFJD_08085</name>
</gene>
<name>A0ABV6H7G6_9ACTN</name>
<dbReference type="Proteomes" id="UP001589783">
    <property type="component" value="Unassembled WGS sequence"/>
</dbReference>
<keyword evidence="1" id="KW-0472">Membrane</keyword>
<evidence type="ECO:0000256" key="1">
    <source>
        <dbReference type="SAM" id="Phobius"/>
    </source>
</evidence>
<accession>A0ABV6H7G6</accession>
<dbReference type="RefSeq" id="WP_382362899.1">
    <property type="nucleotide sequence ID" value="NZ_JBHLWV010000016.1"/>
</dbReference>
<organism evidence="2 3">
    <name type="scientific">Gordonia phosphorivorans</name>
    <dbReference type="NCBI Taxonomy" id="1056982"/>
    <lineage>
        <taxon>Bacteria</taxon>
        <taxon>Bacillati</taxon>
        <taxon>Actinomycetota</taxon>
        <taxon>Actinomycetes</taxon>
        <taxon>Mycobacteriales</taxon>
        <taxon>Gordoniaceae</taxon>
        <taxon>Gordonia</taxon>
    </lineage>
</organism>
<evidence type="ECO:0008006" key="4">
    <source>
        <dbReference type="Google" id="ProtNLM"/>
    </source>
</evidence>
<protein>
    <recommendedName>
        <fullName evidence="4">DUF4397 domain-containing protein</fullName>
    </recommendedName>
</protein>
<evidence type="ECO:0000313" key="2">
    <source>
        <dbReference type="EMBL" id="MFC0314809.1"/>
    </source>
</evidence>
<reference evidence="2 3" key="1">
    <citation type="submission" date="2024-09" db="EMBL/GenBank/DDBJ databases">
        <authorList>
            <person name="Sun Q."/>
            <person name="Mori K."/>
        </authorList>
    </citation>
    <scope>NUCLEOTIDE SEQUENCE [LARGE SCALE GENOMIC DNA]</scope>
    <source>
        <strain evidence="2 3">CCM 7957</strain>
    </source>
</reference>
<keyword evidence="1" id="KW-0812">Transmembrane</keyword>